<protein>
    <submittedName>
        <fullName evidence="4">Fic family protein</fullName>
    </submittedName>
</protein>
<evidence type="ECO:0000313" key="4">
    <source>
        <dbReference type="EMBL" id="PPK64610.1"/>
    </source>
</evidence>
<dbReference type="Proteomes" id="UP000238071">
    <property type="component" value="Unassembled WGS sequence"/>
</dbReference>
<evidence type="ECO:0000256" key="2">
    <source>
        <dbReference type="PIRSR" id="PIRSR640198-2"/>
    </source>
</evidence>
<feature type="binding site" evidence="2">
    <location>
        <begin position="276"/>
        <end position="283"/>
    </location>
    <ligand>
        <name>ATP</name>
        <dbReference type="ChEBI" id="CHEBI:30616"/>
    </ligand>
</feature>
<dbReference type="Gene3D" id="1.10.3290.10">
    <property type="entry name" value="Fido-like domain"/>
    <property type="match status" value="1"/>
</dbReference>
<keyword evidence="2" id="KW-0547">Nucleotide-binding</keyword>
<feature type="domain" description="Fido" evidence="3">
    <location>
        <begin position="182"/>
        <end position="334"/>
    </location>
</feature>
<dbReference type="PROSITE" id="PS51459">
    <property type="entry name" value="FIDO"/>
    <property type="match status" value="1"/>
</dbReference>
<feature type="active site" evidence="1">
    <location>
        <position position="272"/>
    </location>
</feature>
<proteinExistence type="predicted"/>
<keyword evidence="5" id="KW-1185">Reference proteome</keyword>
<dbReference type="InterPro" id="IPR036597">
    <property type="entry name" value="Fido-like_dom_sf"/>
</dbReference>
<dbReference type="OrthoDB" id="9807853at2"/>
<evidence type="ECO:0000313" key="5">
    <source>
        <dbReference type="Proteomes" id="UP000238071"/>
    </source>
</evidence>
<sequence>MKLPLSPPCYETLLEQACDDKFIGFFNSSFGTTDTEGRYLHWDKLRHLKPPEGWTSEYYWLALKFARKSLYKKLPFTSKSGEQFQFCMIDSIHRDLHWIDQNASGHIGMDRPVNPHTRDTYLVGSLIEEAINSSQLEGASTTRNVAKEMLRQGRKPKDHSEQMIFNNYQAMQFIREYKEEKLTPAMILHLHRILTEATLDDANKAGQYRDAGDDIHVVDASGSVSLHTPPEALELPERVERLCQFANDLDGKEFIHPVIRAIIMHFMIGYDHPFVDGNGRTARALFYWSMANQQYWLMEFISISRIIKQAPAQYGRAYLYTETDDNDLTYFIIHQLEVIKKAINALHEHFAKKAGELHSIEKRLDGSVLQGQLNHRQLAILRHALDHPNAIYNIKEHQAAHKITYQTARTDLLKLSDQFKILSKRKYGNLFVFVAPPDLGQSLADVEKIYQNALNK</sequence>
<dbReference type="Pfam" id="PF02661">
    <property type="entry name" value="Fic"/>
    <property type="match status" value="1"/>
</dbReference>
<dbReference type="PANTHER" id="PTHR13504:SF38">
    <property type="entry name" value="FIDO DOMAIN-CONTAINING PROTEIN"/>
    <property type="match status" value="1"/>
</dbReference>
<dbReference type="RefSeq" id="WP_104425358.1">
    <property type="nucleotide sequence ID" value="NZ_PTIY01000025.1"/>
</dbReference>
<evidence type="ECO:0000259" key="3">
    <source>
        <dbReference type="PROSITE" id="PS51459"/>
    </source>
</evidence>
<organism evidence="4 5">
    <name type="scientific">Methylobacter tundripaludum</name>
    <dbReference type="NCBI Taxonomy" id="173365"/>
    <lineage>
        <taxon>Bacteria</taxon>
        <taxon>Pseudomonadati</taxon>
        <taxon>Pseudomonadota</taxon>
        <taxon>Gammaproteobacteria</taxon>
        <taxon>Methylococcales</taxon>
        <taxon>Methylococcaceae</taxon>
        <taxon>Methylobacter</taxon>
    </lineage>
</organism>
<reference evidence="4 5" key="1">
    <citation type="submission" date="2018-02" db="EMBL/GenBank/DDBJ databases">
        <title>Subsurface microbial communities from deep shales in Ohio and West Virginia, USA.</title>
        <authorList>
            <person name="Wrighton K."/>
        </authorList>
    </citation>
    <scope>NUCLEOTIDE SEQUENCE [LARGE SCALE GENOMIC DNA]</scope>
    <source>
        <strain evidence="4 5">OWC-G53F</strain>
    </source>
</reference>
<dbReference type="InterPro" id="IPR040198">
    <property type="entry name" value="Fido_containing"/>
</dbReference>
<dbReference type="PANTHER" id="PTHR13504">
    <property type="entry name" value="FIDO DOMAIN-CONTAINING PROTEIN DDB_G0283145"/>
    <property type="match status" value="1"/>
</dbReference>
<dbReference type="AlphaFoldDB" id="A0A2S6GHD2"/>
<accession>A0A2S6GHD2</accession>
<name>A0A2S6GHD2_9GAMM</name>
<feature type="binding site" evidence="2">
    <location>
        <begin position="224"/>
        <end position="227"/>
    </location>
    <ligand>
        <name>ATP</name>
        <dbReference type="ChEBI" id="CHEBI:30616"/>
    </ligand>
</feature>
<dbReference type="InterPro" id="IPR003812">
    <property type="entry name" value="Fido"/>
</dbReference>
<dbReference type="EMBL" id="PTIY01000025">
    <property type="protein sequence ID" value="PPK64610.1"/>
    <property type="molecule type" value="Genomic_DNA"/>
</dbReference>
<dbReference type="GO" id="GO:0005524">
    <property type="term" value="F:ATP binding"/>
    <property type="evidence" value="ECO:0007669"/>
    <property type="project" value="UniProtKB-KW"/>
</dbReference>
<comment type="caution">
    <text evidence="4">The sequence shown here is derived from an EMBL/GenBank/DDBJ whole genome shotgun (WGS) entry which is preliminary data.</text>
</comment>
<gene>
    <name evidence="4" type="ORF">B0F88_12529</name>
</gene>
<dbReference type="SUPFAM" id="SSF140931">
    <property type="entry name" value="Fic-like"/>
    <property type="match status" value="1"/>
</dbReference>
<keyword evidence="2" id="KW-0067">ATP-binding</keyword>
<evidence type="ECO:0000256" key="1">
    <source>
        <dbReference type="PIRSR" id="PIRSR640198-1"/>
    </source>
</evidence>